<dbReference type="Proteomes" id="UP000637002">
    <property type="component" value="Unassembled WGS sequence"/>
</dbReference>
<dbReference type="Pfam" id="PF00581">
    <property type="entry name" value="Rhodanese"/>
    <property type="match status" value="2"/>
</dbReference>
<feature type="domain" description="Rhodanese" evidence="9">
    <location>
        <begin position="17"/>
        <end position="134"/>
    </location>
</feature>
<dbReference type="NCBIfam" id="NF008557">
    <property type="entry name" value="PRK11493.1"/>
    <property type="match status" value="1"/>
</dbReference>
<dbReference type="CDD" id="cd01448">
    <property type="entry name" value="TST_Repeat_1"/>
    <property type="match status" value="1"/>
</dbReference>
<evidence type="ECO:0000259" key="9">
    <source>
        <dbReference type="PROSITE" id="PS50206"/>
    </source>
</evidence>
<dbReference type="GO" id="GO:0004792">
    <property type="term" value="F:thiosulfate-cyanide sulfurtransferase activity"/>
    <property type="evidence" value="ECO:0007669"/>
    <property type="project" value="InterPro"/>
</dbReference>
<proteinExistence type="predicted"/>
<dbReference type="PANTHER" id="PTHR11364:SF27">
    <property type="entry name" value="SULFURTRANSFERASE"/>
    <property type="match status" value="1"/>
</dbReference>
<gene>
    <name evidence="10" type="ORF">GCM10010994_32200</name>
</gene>
<dbReference type="InterPro" id="IPR045078">
    <property type="entry name" value="TST/MPST-like"/>
</dbReference>
<name>A0A916XG89_9HYPH</name>
<dbReference type="CDD" id="cd01449">
    <property type="entry name" value="TST_Repeat_2"/>
    <property type="match status" value="1"/>
</dbReference>
<evidence type="ECO:0000256" key="3">
    <source>
        <dbReference type="ARBA" id="ARBA00022679"/>
    </source>
</evidence>
<keyword evidence="3" id="KW-0808">Transferase</keyword>
<evidence type="ECO:0000256" key="1">
    <source>
        <dbReference type="ARBA" id="ARBA00004496"/>
    </source>
</evidence>
<dbReference type="PROSITE" id="PS00380">
    <property type="entry name" value="RHODANESE_1"/>
    <property type="match status" value="1"/>
</dbReference>
<evidence type="ECO:0000256" key="6">
    <source>
        <dbReference type="ARBA" id="ARBA00066832"/>
    </source>
</evidence>
<dbReference type="InterPro" id="IPR001763">
    <property type="entry name" value="Rhodanese-like_dom"/>
</dbReference>
<dbReference type="SUPFAM" id="SSF52821">
    <property type="entry name" value="Rhodanese/Cell cycle control phosphatase"/>
    <property type="match status" value="2"/>
</dbReference>
<evidence type="ECO:0000313" key="10">
    <source>
        <dbReference type="EMBL" id="GGC71269.1"/>
    </source>
</evidence>
<keyword evidence="4" id="KW-0677">Repeat</keyword>
<feature type="domain" description="Rhodanese" evidence="9">
    <location>
        <begin position="164"/>
        <end position="277"/>
    </location>
</feature>
<dbReference type="FunFam" id="3.40.250.10:FF:000001">
    <property type="entry name" value="Sulfurtransferase"/>
    <property type="match status" value="1"/>
</dbReference>
<dbReference type="AlphaFoldDB" id="A0A916XG89"/>
<evidence type="ECO:0000256" key="5">
    <source>
        <dbReference type="ARBA" id="ARBA00051793"/>
    </source>
</evidence>
<dbReference type="PROSITE" id="PS50206">
    <property type="entry name" value="RHODANESE_3"/>
    <property type="match status" value="2"/>
</dbReference>
<evidence type="ECO:0000256" key="8">
    <source>
        <dbReference type="ARBA" id="ARBA00078354"/>
    </source>
</evidence>
<evidence type="ECO:0000313" key="11">
    <source>
        <dbReference type="Proteomes" id="UP000637002"/>
    </source>
</evidence>
<dbReference type="SMART" id="SM00450">
    <property type="entry name" value="RHOD"/>
    <property type="match status" value="2"/>
</dbReference>
<keyword evidence="11" id="KW-1185">Reference proteome</keyword>
<comment type="subcellular location">
    <subcellularLocation>
        <location evidence="1">Cytoplasm</location>
    </subcellularLocation>
</comment>
<comment type="catalytic activity">
    <reaction evidence="5">
        <text>2-oxo-3-sulfanylpropanoate + [thioredoxin]-dithiol = [thioredoxin]-disulfide + hydrogen sulfide + pyruvate + H(+)</text>
        <dbReference type="Rhea" id="RHEA:21740"/>
        <dbReference type="Rhea" id="RHEA-COMP:10698"/>
        <dbReference type="Rhea" id="RHEA-COMP:10700"/>
        <dbReference type="ChEBI" id="CHEBI:15361"/>
        <dbReference type="ChEBI" id="CHEBI:15378"/>
        <dbReference type="ChEBI" id="CHEBI:29919"/>
        <dbReference type="ChEBI" id="CHEBI:29950"/>
        <dbReference type="ChEBI" id="CHEBI:50058"/>
        <dbReference type="ChEBI" id="CHEBI:57678"/>
        <dbReference type="EC" id="2.8.1.2"/>
    </reaction>
    <physiologicalReaction direction="left-to-right" evidence="5">
        <dbReference type="Rhea" id="RHEA:21741"/>
    </physiologicalReaction>
</comment>
<dbReference type="InterPro" id="IPR001307">
    <property type="entry name" value="Thiosulphate_STrfase_CS"/>
</dbReference>
<accession>A0A916XG89</accession>
<dbReference type="EC" id="2.8.1.2" evidence="6"/>
<dbReference type="GO" id="GO:0005737">
    <property type="term" value="C:cytoplasm"/>
    <property type="evidence" value="ECO:0007669"/>
    <property type="project" value="UniProtKB-SubCell"/>
</dbReference>
<evidence type="ECO:0000256" key="4">
    <source>
        <dbReference type="ARBA" id="ARBA00022737"/>
    </source>
</evidence>
<comment type="caution">
    <text evidence="10">The sequence shown here is derived from an EMBL/GenBank/DDBJ whole genome shotgun (WGS) entry which is preliminary data.</text>
</comment>
<dbReference type="InterPro" id="IPR036873">
    <property type="entry name" value="Rhodanese-like_dom_sf"/>
</dbReference>
<reference evidence="10" key="2">
    <citation type="submission" date="2020-09" db="EMBL/GenBank/DDBJ databases">
        <authorList>
            <person name="Sun Q."/>
            <person name="Zhou Y."/>
        </authorList>
    </citation>
    <scope>NUCLEOTIDE SEQUENCE</scope>
    <source>
        <strain evidence="10">CGMCC 1.12919</strain>
    </source>
</reference>
<organism evidence="10 11">
    <name type="scientific">Chelatococcus reniformis</name>
    <dbReference type="NCBI Taxonomy" id="1494448"/>
    <lineage>
        <taxon>Bacteria</taxon>
        <taxon>Pseudomonadati</taxon>
        <taxon>Pseudomonadota</taxon>
        <taxon>Alphaproteobacteria</taxon>
        <taxon>Hyphomicrobiales</taxon>
        <taxon>Chelatococcaceae</taxon>
        <taxon>Chelatococcus</taxon>
    </lineage>
</organism>
<reference evidence="10" key="1">
    <citation type="journal article" date="2014" name="Int. J. Syst. Evol. Microbiol.">
        <title>Complete genome sequence of Corynebacterium casei LMG S-19264T (=DSM 44701T), isolated from a smear-ripened cheese.</title>
        <authorList>
            <consortium name="US DOE Joint Genome Institute (JGI-PGF)"/>
            <person name="Walter F."/>
            <person name="Albersmeier A."/>
            <person name="Kalinowski J."/>
            <person name="Ruckert C."/>
        </authorList>
    </citation>
    <scope>NUCLEOTIDE SEQUENCE</scope>
    <source>
        <strain evidence="10">CGMCC 1.12919</strain>
    </source>
</reference>
<evidence type="ECO:0000256" key="7">
    <source>
        <dbReference type="ARBA" id="ARBA00070833"/>
    </source>
</evidence>
<dbReference type="GO" id="GO:0016784">
    <property type="term" value="F:3-mercaptopyruvate sulfurtransferase activity"/>
    <property type="evidence" value="ECO:0007669"/>
    <property type="project" value="UniProtKB-EC"/>
</dbReference>
<dbReference type="FunFam" id="3.40.250.10:FF:000015">
    <property type="entry name" value="Sulfurtransferase"/>
    <property type="match status" value="1"/>
</dbReference>
<protein>
    <recommendedName>
        <fullName evidence="7">3-mercaptopyruvate sulfurtransferase</fullName>
        <ecNumber evidence="6">2.8.1.2</ecNumber>
    </recommendedName>
    <alternativeName>
        <fullName evidence="8">Rhodanese-like protein</fullName>
    </alternativeName>
</protein>
<dbReference type="RefSeq" id="WP_188610184.1">
    <property type="nucleotide sequence ID" value="NZ_BMGG01000005.1"/>
</dbReference>
<keyword evidence="2" id="KW-0963">Cytoplasm</keyword>
<sequence>MPHSALVSTDWLSEHLAAPDLVVVDGSWYLPAQNRDPEAEYLAAHIPGAVRFDIERIKDPTSPLPHMMPRPEAFAAAVSQLGIGDGKRIVVYDGMGLFAAPRVWWMLRAMGAGDVAILDGGLPQWTAEGRPVEDGPVYRAPRTFTARFDHGAVAKMGDVRRALETGAVQVVDARAADRFAGAAPEPRTGLVSGHMPGALNVPSSTLIDNGRLRSREEIAAIFREAGVDLAGPILTTCGSGVSAAILTLGLHELGRQGLPLYDGSWTEWASTPDAPIATGPARPKG</sequence>
<evidence type="ECO:0000256" key="2">
    <source>
        <dbReference type="ARBA" id="ARBA00022490"/>
    </source>
</evidence>
<dbReference type="PANTHER" id="PTHR11364">
    <property type="entry name" value="THIOSULFATE SULFERTANSFERASE"/>
    <property type="match status" value="1"/>
</dbReference>
<dbReference type="Gene3D" id="3.40.250.10">
    <property type="entry name" value="Rhodanese-like domain"/>
    <property type="match status" value="2"/>
</dbReference>
<dbReference type="EMBL" id="BMGG01000005">
    <property type="protein sequence ID" value="GGC71269.1"/>
    <property type="molecule type" value="Genomic_DNA"/>
</dbReference>